<dbReference type="Gene3D" id="3.40.50.1000">
    <property type="entry name" value="HAD superfamily/HAD-like"/>
    <property type="match status" value="1"/>
</dbReference>
<dbReference type="PANTHER" id="PTHR43611">
    <property type="entry name" value="ALPHA-D-GLUCOSE 1-PHOSPHATE PHOSPHATASE"/>
    <property type="match status" value="1"/>
</dbReference>
<dbReference type="InterPro" id="IPR006439">
    <property type="entry name" value="HAD-SF_hydro_IA"/>
</dbReference>
<evidence type="ECO:0000313" key="2">
    <source>
        <dbReference type="Proteomes" id="UP000249915"/>
    </source>
</evidence>
<protein>
    <submittedName>
        <fullName evidence="1">Haloacid dehalogenase</fullName>
    </submittedName>
</protein>
<dbReference type="NCBIfam" id="TIGR01509">
    <property type="entry name" value="HAD-SF-IA-v3"/>
    <property type="match status" value="1"/>
</dbReference>
<comment type="caution">
    <text evidence="1">The sequence shown here is derived from an EMBL/GenBank/DDBJ whole genome shotgun (WGS) entry which is preliminary data.</text>
</comment>
<dbReference type="PANTHER" id="PTHR43611:SF3">
    <property type="entry name" value="FLAVIN MONONUCLEOTIDE HYDROLASE 1, CHLOROPLATIC"/>
    <property type="match status" value="1"/>
</dbReference>
<dbReference type="SUPFAM" id="SSF56784">
    <property type="entry name" value="HAD-like"/>
    <property type="match status" value="1"/>
</dbReference>
<dbReference type="Pfam" id="PF00702">
    <property type="entry name" value="Hydrolase"/>
    <property type="match status" value="1"/>
</dbReference>
<dbReference type="AlphaFoldDB" id="A0A2V4AM22"/>
<name>A0A2V4AM22_9PSEU</name>
<dbReference type="InterPro" id="IPR023214">
    <property type="entry name" value="HAD_sf"/>
</dbReference>
<dbReference type="Proteomes" id="UP000249915">
    <property type="component" value="Unassembled WGS sequence"/>
</dbReference>
<gene>
    <name evidence="1" type="ORF">BAY60_26755</name>
</gene>
<keyword evidence="2" id="KW-1185">Reference proteome</keyword>
<reference evidence="1 2" key="1">
    <citation type="submission" date="2016-07" db="EMBL/GenBank/DDBJ databases">
        <title>Draft genome sequence of Prauserella muralis DSM 45305, isolated from a mould-covered wall in an indoor environment.</title>
        <authorList>
            <person name="Ruckert C."/>
            <person name="Albersmeier A."/>
            <person name="Jiang C.-L."/>
            <person name="Jiang Y."/>
            <person name="Kalinowski J."/>
            <person name="Schneider O."/>
            <person name="Winkler A."/>
            <person name="Zotchev S.B."/>
        </authorList>
    </citation>
    <scope>NUCLEOTIDE SEQUENCE [LARGE SCALE GENOMIC DNA]</scope>
    <source>
        <strain evidence="1 2">DSM 45305</strain>
    </source>
</reference>
<evidence type="ECO:0000313" key="1">
    <source>
        <dbReference type="EMBL" id="PXY21073.1"/>
    </source>
</evidence>
<dbReference type="EMBL" id="MASW01000006">
    <property type="protein sequence ID" value="PXY21073.1"/>
    <property type="molecule type" value="Genomic_DNA"/>
</dbReference>
<organism evidence="1 2">
    <name type="scientific">Prauserella muralis</name>
    <dbReference type="NCBI Taxonomy" id="588067"/>
    <lineage>
        <taxon>Bacteria</taxon>
        <taxon>Bacillati</taxon>
        <taxon>Actinomycetota</taxon>
        <taxon>Actinomycetes</taxon>
        <taxon>Pseudonocardiales</taxon>
        <taxon>Pseudonocardiaceae</taxon>
        <taxon>Prauserella</taxon>
    </lineage>
</organism>
<dbReference type="InterPro" id="IPR036412">
    <property type="entry name" value="HAD-like_sf"/>
</dbReference>
<accession>A0A2V4AM22</accession>
<proteinExistence type="predicted"/>
<dbReference type="OrthoDB" id="9795007at2"/>
<sequence length="140" mass="14767">MRYRVRRRLAAVLRGIVLDYAGVLTDPEAPALLAYLDKARDRGIRTALLSNAAGGGAVRRRLSAWFDALVFSGEAGVAKPATEAYHLTAERLGFVPAACVFVDDAERNVAGAVAAGMVGVRHTSVEDTLAELDALFPAAG</sequence>